<dbReference type="GO" id="GO:0016805">
    <property type="term" value="F:dipeptidase activity"/>
    <property type="evidence" value="ECO:0007669"/>
    <property type="project" value="TreeGrafter"/>
</dbReference>
<dbReference type="InterPro" id="IPR017439">
    <property type="entry name" value="Amidohydrolase"/>
</dbReference>
<dbReference type="NCBIfam" id="TIGR01891">
    <property type="entry name" value="amidohydrolases"/>
    <property type="match status" value="1"/>
</dbReference>
<dbReference type="SUPFAM" id="SSF53187">
    <property type="entry name" value="Zn-dependent exopeptidases"/>
    <property type="match status" value="1"/>
</dbReference>
<dbReference type="CDD" id="cd05672">
    <property type="entry name" value="M20_ACY1L2-like"/>
    <property type="match status" value="1"/>
</dbReference>
<feature type="domain" description="Peptidase M20 dimerisation" evidence="2">
    <location>
        <begin position="256"/>
        <end position="348"/>
    </location>
</feature>
<keyword evidence="3" id="KW-0378">Hydrolase</keyword>
<dbReference type="AlphaFoldDB" id="A0A1Y2B329"/>
<evidence type="ECO:0000313" key="3">
    <source>
        <dbReference type="EMBL" id="ORY28950.1"/>
    </source>
</evidence>
<dbReference type="Pfam" id="PF01546">
    <property type="entry name" value="Peptidase_M20"/>
    <property type="match status" value="1"/>
</dbReference>
<proteinExistence type="inferred from homology"/>
<dbReference type="Gene3D" id="3.40.630.10">
    <property type="entry name" value="Zn peptidases"/>
    <property type="match status" value="1"/>
</dbReference>
<keyword evidence="4" id="KW-1185">Reference proteome</keyword>
<evidence type="ECO:0000256" key="1">
    <source>
        <dbReference type="ARBA" id="ARBA00006247"/>
    </source>
</evidence>
<evidence type="ECO:0000259" key="2">
    <source>
        <dbReference type="Pfam" id="PF07687"/>
    </source>
</evidence>
<dbReference type="FunFam" id="3.30.70.360:FF:000004">
    <property type="entry name" value="Peptidase M20 domain-containing protein 2"/>
    <property type="match status" value="1"/>
</dbReference>
<dbReference type="Gene3D" id="3.30.70.360">
    <property type="match status" value="1"/>
</dbReference>
<evidence type="ECO:0000313" key="4">
    <source>
        <dbReference type="Proteomes" id="UP000193986"/>
    </source>
</evidence>
<gene>
    <name evidence="3" type="ORF">BCR39DRAFT_180863</name>
</gene>
<comment type="caution">
    <text evidence="3">The sequence shown here is derived from an EMBL/GenBank/DDBJ whole genome shotgun (WGS) entry which is preliminary data.</text>
</comment>
<name>A0A1Y2B329_9TREE</name>
<comment type="similarity">
    <text evidence="1">Belongs to the peptidase M20A family.</text>
</comment>
<dbReference type="Proteomes" id="UP000193986">
    <property type="component" value="Unassembled WGS sequence"/>
</dbReference>
<protein>
    <submittedName>
        <fullName evidence="3">Putative amidohydrolase</fullName>
    </submittedName>
</protein>
<accession>A0A1Y2B329</accession>
<sequence length="477" mass="51541">MGSPSTTPGCFGAFFRQQHRTDSRTTSAADLSRMKPTAVPVQSSHGLLEPCICHERVINHPFYPRHQEDLPAYHSIRTTFNADAKKTIVDEIAKHTDELMVIQSYLSDNPEINYQEHKAHDKLTSYLESKGFSVEKHFLLPTAWRATFVHGKGGRTFGFNSEMDALPGIGHACGHNLIAVCGIAAFMGVAKALVAHDIPGKVILLGTPAEEGGAGKVALLDKGGYEGIDACMMNHPGGHQAGAGRIAPTMAMQLIWVEYTGKTSHAASAPWDGINALDAATLAYASISAMRQQIKPTDRIHGIITNGGQAPNIIPEHTQMKFFARAVNVAALDELLKKILPIFDAAAKATGCQVKVWTESMQKDLNNVRPLAEEYAAAMGELFNIPVDLHFELESGGSTDFGNVTYAMPACHPMFGIDHDPARANHTPEFTARARTPGAHKEAMKAAAGMACVGMRFLGDKAFADDTKSSWKKAVEN</sequence>
<dbReference type="PANTHER" id="PTHR30575">
    <property type="entry name" value="PEPTIDASE M20"/>
    <property type="match status" value="1"/>
</dbReference>
<dbReference type="EMBL" id="MCFC01000028">
    <property type="protein sequence ID" value="ORY28950.1"/>
    <property type="molecule type" value="Genomic_DNA"/>
</dbReference>
<dbReference type="InterPro" id="IPR002933">
    <property type="entry name" value="Peptidase_M20"/>
</dbReference>
<dbReference type="PANTHER" id="PTHR30575:SF0">
    <property type="entry name" value="XAA-ARG DIPEPTIDASE"/>
    <property type="match status" value="1"/>
</dbReference>
<dbReference type="InParanoid" id="A0A1Y2B329"/>
<reference evidence="3 4" key="1">
    <citation type="submission" date="2016-07" db="EMBL/GenBank/DDBJ databases">
        <title>Pervasive Adenine N6-methylation of Active Genes in Fungi.</title>
        <authorList>
            <consortium name="DOE Joint Genome Institute"/>
            <person name="Mondo S.J."/>
            <person name="Dannebaum R.O."/>
            <person name="Kuo R.C."/>
            <person name="Labutti K."/>
            <person name="Haridas S."/>
            <person name="Kuo A."/>
            <person name="Salamov A."/>
            <person name="Ahrendt S.R."/>
            <person name="Lipzen A."/>
            <person name="Sullivan W."/>
            <person name="Andreopoulos W.B."/>
            <person name="Clum A."/>
            <person name="Lindquist E."/>
            <person name="Daum C."/>
            <person name="Ramamoorthy G.K."/>
            <person name="Gryganskyi A."/>
            <person name="Culley D."/>
            <person name="Magnuson J.K."/>
            <person name="James T.Y."/>
            <person name="O'Malley M.A."/>
            <person name="Stajich J.E."/>
            <person name="Spatafora J.W."/>
            <person name="Visel A."/>
            <person name="Grigoriev I.V."/>
        </authorList>
    </citation>
    <scope>NUCLEOTIDE SEQUENCE [LARGE SCALE GENOMIC DNA]</scope>
    <source>
        <strain evidence="3 4">68-887.2</strain>
    </source>
</reference>
<dbReference type="OrthoDB" id="6119954at2759"/>
<dbReference type="Pfam" id="PF07687">
    <property type="entry name" value="M20_dimer"/>
    <property type="match status" value="1"/>
</dbReference>
<dbReference type="InterPro" id="IPR052030">
    <property type="entry name" value="Peptidase_M20/M20A_hydrolases"/>
</dbReference>
<organism evidence="3 4">
    <name type="scientific">Naematelia encephala</name>
    <dbReference type="NCBI Taxonomy" id="71784"/>
    <lineage>
        <taxon>Eukaryota</taxon>
        <taxon>Fungi</taxon>
        <taxon>Dikarya</taxon>
        <taxon>Basidiomycota</taxon>
        <taxon>Agaricomycotina</taxon>
        <taxon>Tremellomycetes</taxon>
        <taxon>Tremellales</taxon>
        <taxon>Naemateliaceae</taxon>
        <taxon>Naematelia</taxon>
    </lineage>
</organism>
<dbReference type="SUPFAM" id="SSF55031">
    <property type="entry name" value="Bacterial exopeptidase dimerisation domain"/>
    <property type="match status" value="1"/>
</dbReference>
<dbReference type="InterPro" id="IPR036264">
    <property type="entry name" value="Bact_exopeptidase_dim_dom"/>
</dbReference>
<dbReference type="InterPro" id="IPR011650">
    <property type="entry name" value="Peptidase_M20_dimer"/>
</dbReference>